<comment type="caution">
    <text evidence="1">The sequence shown here is derived from an EMBL/GenBank/DDBJ whole genome shotgun (WGS) entry which is preliminary data.</text>
</comment>
<dbReference type="Proteomes" id="UP000070598">
    <property type="component" value="Unassembled WGS sequence"/>
</dbReference>
<name>A0A132N6D0_9ACTN</name>
<dbReference type="PATRIC" id="fig|1469144.9.peg.240"/>
<dbReference type="EMBL" id="JYIK01001118">
    <property type="protein sequence ID" value="KWX05643.1"/>
    <property type="molecule type" value="Genomic_DNA"/>
</dbReference>
<dbReference type="AlphaFoldDB" id="A0A132N6D0"/>
<organism evidence="1 2">
    <name type="scientific">Carbonactinospora thermoautotrophica</name>
    <dbReference type="NCBI Taxonomy" id="1469144"/>
    <lineage>
        <taxon>Bacteria</taxon>
        <taxon>Bacillati</taxon>
        <taxon>Actinomycetota</taxon>
        <taxon>Actinomycetes</taxon>
        <taxon>Kitasatosporales</taxon>
        <taxon>Carbonactinosporaceae</taxon>
        <taxon>Carbonactinospora</taxon>
    </lineage>
</organism>
<reference evidence="2" key="1">
    <citation type="submission" date="2015-02" db="EMBL/GenBank/DDBJ databases">
        <title>Physiological reanalysis, assessment of diazotrophy, and genome sequences of multiple isolates of Streptomyces thermoautotrophicus.</title>
        <authorList>
            <person name="MacKellar D.C."/>
            <person name="Lieber L."/>
            <person name="Norman J."/>
            <person name="Bolger A."/>
            <person name="Tobin C."/>
            <person name="Murray J.W."/>
            <person name="Friesen M."/>
            <person name="Prell J."/>
        </authorList>
    </citation>
    <scope>NUCLEOTIDE SEQUENCE [LARGE SCALE GENOMIC DNA]</scope>
    <source>
        <strain evidence="2">UBT1</strain>
    </source>
</reference>
<evidence type="ECO:0000313" key="1">
    <source>
        <dbReference type="EMBL" id="KWX05643.1"/>
    </source>
</evidence>
<protein>
    <submittedName>
        <fullName evidence="1">Uncharacterized protein</fullName>
    </submittedName>
</protein>
<proteinExistence type="predicted"/>
<gene>
    <name evidence="1" type="ORF">TR74_23655</name>
</gene>
<evidence type="ECO:0000313" key="2">
    <source>
        <dbReference type="Proteomes" id="UP000070598"/>
    </source>
</evidence>
<sequence>MEFQDGACTMPVVPLCMNVPFHPWEMVTPDGMVQLTYQSSMGVVPVFLIVTDAWNPPCHEVSTFTVTVHTVVAGQSARGLS</sequence>
<accession>A0A132N6D0</accession>